<evidence type="ECO:0000256" key="1">
    <source>
        <dbReference type="SAM" id="MobiDB-lite"/>
    </source>
</evidence>
<dbReference type="Proteomes" id="UP001232536">
    <property type="component" value="Unassembled WGS sequence"/>
</dbReference>
<organism evidence="3 4">
    <name type="scientific">Actinotalea lenta</name>
    <dbReference type="NCBI Taxonomy" id="3064654"/>
    <lineage>
        <taxon>Bacteria</taxon>
        <taxon>Bacillati</taxon>
        <taxon>Actinomycetota</taxon>
        <taxon>Actinomycetes</taxon>
        <taxon>Micrococcales</taxon>
        <taxon>Cellulomonadaceae</taxon>
        <taxon>Actinotalea</taxon>
    </lineage>
</organism>
<keyword evidence="2" id="KW-1133">Transmembrane helix</keyword>
<evidence type="ECO:0000256" key="2">
    <source>
        <dbReference type="SAM" id="Phobius"/>
    </source>
</evidence>
<evidence type="ECO:0000313" key="3">
    <source>
        <dbReference type="EMBL" id="MDO8106683.1"/>
    </source>
</evidence>
<protein>
    <recommendedName>
        <fullName evidence="5">EcsC family protein</fullName>
    </recommendedName>
</protein>
<feature type="transmembrane region" description="Helical" evidence="2">
    <location>
        <begin position="99"/>
        <end position="120"/>
    </location>
</feature>
<reference evidence="3 4" key="1">
    <citation type="submission" date="2023-07" db="EMBL/GenBank/DDBJ databases">
        <title>Description of novel actinomycetes strains, isolated from tidal flat sediment.</title>
        <authorList>
            <person name="Lu C."/>
        </authorList>
    </citation>
    <scope>NUCLEOTIDE SEQUENCE [LARGE SCALE GENOMIC DNA]</scope>
    <source>
        <strain evidence="3 4">SYSU T00b441</strain>
    </source>
</reference>
<comment type="caution">
    <text evidence="3">The sequence shown here is derived from an EMBL/GenBank/DDBJ whole genome shotgun (WGS) entry which is preliminary data.</text>
</comment>
<dbReference type="EMBL" id="JAUQYP010000001">
    <property type="protein sequence ID" value="MDO8106683.1"/>
    <property type="molecule type" value="Genomic_DNA"/>
</dbReference>
<keyword evidence="2" id="KW-0812">Transmembrane</keyword>
<proteinExistence type="predicted"/>
<name>A0ABT9D753_9CELL</name>
<sequence length="286" mass="29713">MARSRFRRGAGAVMAVSPYRRHRAQRDAERARTTPQREAGGAPPQHSPDPVTGITVLDTLLDKAVAVPSAAVHEHVRRVRARNPHATPAQVIDLLGKRYLLAVAASGGAVGAAAAAPAVGTGASLALTSSEVATFFAASSAYALAVASVHGIEVTETSRRRTLLLATVLGEQGSRLVGTQTGLSAAGWARAVLVNMPTSTIKQVNRVLTRRIVRTQLTRQSALAIGRVAPFGIGAVIGIGGARAMGRTVITGAQRAFGPPPDRFPQVLELPAHPADVQPPRLASAD</sequence>
<feature type="transmembrane region" description="Helical" evidence="2">
    <location>
        <begin position="132"/>
        <end position="152"/>
    </location>
</feature>
<keyword evidence="2" id="KW-0472">Membrane</keyword>
<evidence type="ECO:0008006" key="5">
    <source>
        <dbReference type="Google" id="ProtNLM"/>
    </source>
</evidence>
<keyword evidence="4" id="KW-1185">Reference proteome</keyword>
<accession>A0ABT9D753</accession>
<evidence type="ECO:0000313" key="4">
    <source>
        <dbReference type="Proteomes" id="UP001232536"/>
    </source>
</evidence>
<dbReference type="RefSeq" id="WP_304600327.1">
    <property type="nucleotide sequence ID" value="NZ_JAUQYO010000001.1"/>
</dbReference>
<feature type="region of interest" description="Disordered" evidence="1">
    <location>
        <begin position="1"/>
        <end position="53"/>
    </location>
</feature>
<gene>
    <name evidence="3" type="ORF">Q6348_05665</name>
</gene>